<feature type="domain" description="LytR/CpsA/Psr regulator C-terminal" evidence="2">
    <location>
        <begin position="75"/>
        <end position="161"/>
    </location>
</feature>
<evidence type="ECO:0000313" key="4">
    <source>
        <dbReference type="Proteomes" id="UP001230145"/>
    </source>
</evidence>
<feature type="transmembrane region" description="Helical" evidence="1">
    <location>
        <begin position="20"/>
        <end position="42"/>
    </location>
</feature>
<organism evidence="3 4">
    <name type="scientific">Trueperella abortisuis</name>
    <dbReference type="NCBI Taxonomy" id="445930"/>
    <lineage>
        <taxon>Bacteria</taxon>
        <taxon>Bacillati</taxon>
        <taxon>Actinomycetota</taxon>
        <taxon>Actinomycetes</taxon>
        <taxon>Actinomycetales</taxon>
        <taxon>Actinomycetaceae</taxon>
        <taxon>Trueperella</taxon>
    </lineage>
</organism>
<protein>
    <recommendedName>
        <fullName evidence="2">LytR/CpsA/Psr regulator C-terminal domain-containing protein</fullName>
    </recommendedName>
</protein>
<dbReference type="Proteomes" id="UP001230145">
    <property type="component" value="Unassembled WGS sequence"/>
</dbReference>
<dbReference type="Gene3D" id="3.30.70.2390">
    <property type="match status" value="1"/>
</dbReference>
<accession>A0ABT9PKY1</accession>
<keyword evidence="4" id="KW-1185">Reference proteome</keyword>
<keyword evidence="1" id="KW-0472">Membrane</keyword>
<evidence type="ECO:0000313" key="3">
    <source>
        <dbReference type="EMBL" id="MDP9833393.1"/>
    </source>
</evidence>
<dbReference type="RefSeq" id="WP_270974026.1">
    <property type="nucleotide sequence ID" value="NZ_CP133407.1"/>
</dbReference>
<dbReference type="Pfam" id="PF13399">
    <property type="entry name" value="LytR_C"/>
    <property type="match status" value="1"/>
</dbReference>
<keyword evidence="1" id="KW-0812">Transmembrane</keyword>
<name>A0ABT9PKY1_9ACTO</name>
<dbReference type="EMBL" id="JAUSQL010000001">
    <property type="protein sequence ID" value="MDP9833393.1"/>
    <property type="molecule type" value="Genomic_DNA"/>
</dbReference>
<proteinExistence type="predicted"/>
<reference evidence="3 4" key="1">
    <citation type="submission" date="2023-07" db="EMBL/GenBank/DDBJ databases">
        <title>Sequencing the genomes of 1000 actinobacteria strains.</title>
        <authorList>
            <person name="Klenk H.-P."/>
        </authorList>
    </citation>
    <scope>NUCLEOTIDE SEQUENCE [LARGE SCALE GENOMIC DNA]</scope>
    <source>
        <strain evidence="3 4">DSM 19515</strain>
    </source>
</reference>
<sequence>MSSNARAEYRKHTQQRQTVIFGSIIAVMAVLLVLGTLTWSGLLPFPFEREFSRPPDTDAVVCPIDGAEHVDPATITANVYNATTRTGLASSVASSLSAAGVSVSETANWGGEEVTEPVRLYSSLNGVTNAYTLRAFFPEAQVHIDPNITTEVVDVVLGEGYSDLVAAPTEEQLVAAMEPAEGCVPLDTFQD</sequence>
<evidence type="ECO:0000256" key="1">
    <source>
        <dbReference type="SAM" id="Phobius"/>
    </source>
</evidence>
<evidence type="ECO:0000259" key="2">
    <source>
        <dbReference type="Pfam" id="PF13399"/>
    </source>
</evidence>
<keyword evidence="1" id="KW-1133">Transmembrane helix</keyword>
<comment type="caution">
    <text evidence="3">The sequence shown here is derived from an EMBL/GenBank/DDBJ whole genome shotgun (WGS) entry which is preliminary data.</text>
</comment>
<gene>
    <name evidence="3" type="ORF">J2S45_002072</name>
</gene>
<dbReference type="InterPro" id="IPR027381">
    <property type="entry name" value="LytR/CpsA/Psr_C"/>
</dbReference>